<dbReference type="AlphaFoldDB" id="W1PD12"/>
<reference evidence="3" key="1">
    <citation type="journal article" date="2013" name="Science">
        <title>The Amborella genome and the evolution of flowering plants.</title>
        <authorList>
            <consortium name="Amborella Genome Project"/>
        </authorList>
    </citation>
    <scope>NUCLEOTIDE SEQUENCE [LARGE SCALE GENOMIC DNA]</scope>
</reference>
<sequence>MVQSGRRRGRGKGPSWGLHRKCRGRGPSWGLHRKCRGVRQRGLKDVRPGRFRAKVAREGLVRGMGKSKGERRGGVGRRWLVSTTVVEVGARMEERWRRGVVVVAPGRAILPEVRRWTVVVGRGSPLQADSTLSLSLSLIHR</sequence>
<protein>
    <submittedName>
        <fullName evidence="2">Uncharacterized protein</fullName>
    </submittedName>
</protein>
<dbReference type="EMBL" id="KI393609">
    <property type="protein sequence ID" value="ERN07802.1"/>
    <property type="molecule type" value="Genomic_DNA"/>
</dbReference>
<accession>W1PD12</accession>
<proteinExistence type="predicted"/>
<feature type="compositionally biased region" description="Basic residues" evidence="1">
    <location>
        <begin position="1"/>
        <end position="11"/>
    </location>
</feature>
<evidence type="ECO:0000256" key="1">
    <source>
        <dbReference type="SAM" id="MobiDB-lite"/>
    </source>
</evidence>
<feature type="region of interest" description="Disordered" evidence="1">
    <location>
        <begin position="1"/>
        <end position="21"/>
    </location>
</feature>
<name>W1PD12_AMBTC</name>
<gene>
    <name evidence="2" type="ORF">AMTR_s00012p00153330</name>
</gene>
<evidence type="ECO:0000313" key="3">
    <source>
        <dbReference type="Proteomes" id="UP000017836"/>
    </source>
</evidence>
<evidence type="ECO:0000313" key="2">
    <source>
        <dbReference type="EMBL" id="ERN07802.1"/>
    </source>
</evidence>
<keyword evidence="3" id="KW-1185">Reference proteome</keyword>
<organism evidence="2 3">
    <name type="scientific">Amborella trichopoda</name>
    <dbReference type="NCBI Taxonomy" id="13333"/>
    <lineage>
        <taxon>Eukaryota</taxon>
        <taxon>Viridiplantae</taxon>
        <taxon>Streptophyta</taxon>
        <taxon>Embryophyta</taxon>
        <taxon>Tracheophyta</taxon>
        <taxon>Spermatophyta</taxon>
        <taxon>Magnoliopsida</taxon>
        <taxon>Amborellales</taxon>
        <taxon>Amborellaceae</taxon>
        <taxon>Amborella</taxon>
    </lineage>
</organism>
<dbReference type="HOGENOM" id="CLU_1827912_0_0_1"/>
<dbReference type="Gramene" id="ERN07802">
    <property type="protein sequence ID" value="ERN07802"/>
    <property type="gene ID" value="AMTR_s00012p00153330"/>
</dbReference>
<dbReference type="Proteomes" id="UP000017836">
    <property type="component" value="Unassembled WGS sequence"/>
</dbReference>